<evidence type="ECO:0000256" key="3">
    <source>
        <dbReference type="ARBA" id="ARBA00022676"/>
    </source>
</evidence>
<dbReference type="GO" id="GO:0005768">
    <property type="term" value="C:endosome"/>
    <property type="evidence" value="ECO:0007669"/>
    <property type="project" value="TreeGrafter"/>
</dbReference>
<name>A0A068U4T5_COFCA</name>
<evidence type="ECO:0000256" key="11">
    <source>
        <dbReference type="SAM" id="Phobius"/>
    </source>
</evidence>
<gene>
    <name evidence="12" type="ORF">GSCOC_T00040063001</name>
</gene>
<dbReference type="OMA" id="WKEMERT"/>
<comment type="similarity">
    <text evidence="2">Belongs to the glycosyltransferase 34 family.</text>
</comment>
<proteinExistence type="inferred from homology"/>
<evidence type="ECO:0000256" key="7">
    <source>
        <dbReference type="ARBA" id="ARBA00022989"/>
    </source>
</evidence>
<keyword evidence="4" id="KW-0808">Transferase</keyword>
<evidence type="ECO:0000313" key="13">
    <source>
        <dbReference type="Proteomes" id="UP000295252"/>
    </source>
</evidence>
<evidence type="ECO:0000256" key="1">
    <source>
        <dbReference type="ARBA" id="ARBA00004323"/>
    </source>
</evidence>
<dbReference type="PANTHER" id="PTHR31311">
    <property type="entry name" value="XYLOGLUCAN 6-XYLOSYLTRANSFERASE 5-RELATED-RELATED"/>
    <property type="match status" value="1"/>
</dbReference>
<dbReference type="STRING" id="49390.A0A068U4T5"/>
<dbReference type="InterPro" id="IPR029044">
    <property type="entry name" value="Nucleotide-diphossugar_trans"/>
</dbReference>
<keyword evidence="7 11" id="KW-1133">Transmembrane helix</keyword>
<dbReference type="InParanoid" id="A0A068U4T5"/>
<dbReference type="PANTHER" id="PTHR31311:SF17">
    <property type="entry name" value="GALACTOSYL TRANSFERASE GMA12_MNN10 FAMILY PROTEIN"/>
    <property type="match status" value="1"/>
</dbReference>
<feature type="transmembrane region" description="Helical" evidence="11">
    <location>
        <begin position="21"/>
        <end position="43"/>
    </location>
</feature>
<keyword evidence="8" id="KW-0333">Golgi apparatus</keyword>
<keyword evidence="3" id="KW-0328">Glycosyltransferase</keyword>
<evidence type="ECO:0000256" key="4">
    <source>
        <dbReference type="ARBA" id="ARBA00022679"/>
    </source>
</evidence>
<keyword evidence="13" id="KW-1185">Reference proteome</keyword>
<dbReference type="GO" id="GO:0000139">
    <property type="term" value="C:Golgi membrane"/>
    <property type="evidence" value="ECO:0007669"/>
    <property type="project" value="UniProtKB-SubCell"/>
</dbReference>
<evidence type="ECO:0000313" key="12">
    <source>
        <dbReference type="EMBL" id="CDP02618.1"/>
    </source>
</evidence>
<evidence type="ECO:0000256" key="5">
    <source>
        <dbReference type="ARBA" id="ARBA00022692"/>
    </source>
</evidence>
<keyword evidence="9 11" id="KW-0472">Membrane</keyword>
<evidence type="ECO:0000256" key="6">
    <source>
        <dbReference type="ARBA" id="ARBA00022968"/>
    </source>
</evidence>
<dbReference type="InterPro" id="IPR008630">
    <property type="entry name" value="Glyco_trans_34"/>
</dbReference>
<sequence>MSRAKAQTKQSSYISRDSSRSYFLAVFVSMVLVFVICSLTETLPSFQNRISTTGADTCNGEPPAVNRTHDPKQATFYDEPELTYTLGKTIKDWDKKRKSWLNLHPSFAAGADTRILIVTGSQPSPCKNPIGDHLLLRCFKNKADYSRIHGYDIFYNTACLDPKLCNVWAKVALIRAAMVAHPEAEWIWWMDSDAVFTDMYFKVPLQRYKQHNLVVPGWPDMVYEKKSWVSLNTGSFFTRNCQWSLDFLDVWARMSPRSPDYKFWSETLMSTLSDKMFPGADEQSSLVYLLLTEKKKWGDKIYLENQYDLSSYWVGVVGKLDKFTRTEADAEKNLPLLRRRRAEVVSESVGEVWEKYLENNTASEGKRPFITHFTGCQPCSGSHDPSYVGNTCWDAMERTLNYADNQVLRNLGFAHRDISHGSYVSPLAFDFPSEVLQRKKSGEEYNR</sequence>
<evidence type="ECO:0000256" key="9">
    <source>
        <dbReference type="ARBA" id="ARBA00023136"/>
    </source>
</evidence>
<protein>
    <submittedName>
        <fullName evidence="12">Uncharacterized protein</fullName>
    </submittedName>
</protein>
<dbReference type="GO" id="GO:0005802">
    <property type="term" value="C:trans-Golgi network"/>
    <property type="evidence" value="ECO:0007669"/>
    <property type="project" value="TreeGrafter"/>
</dbReference>
<dbReference type="Pfam" id="PF05637">
    <property type="entry name" value="Glyco_transf_34"/>
    <property type="match status" value="1"/>
</dbReference>
<keyword evidence="10" id="KW-0325">Glycoprotein</keyword>
<dbReference type="EMBL" id="HG739092">
    <property type="protein sequence ID" value="CDP02618.1"/>
    <property type="molecule type" value="Genomic_DNA"/>
</dbReference>
<dbReference type="AlphaFoldDB" id="A0A068U4T5"/>
<keyword evidence="5 11" id="KW-0812">Transmembrane</keyword>
<dbReference type="OrthoDB" id="407658at2759"/>
<dbReference type="GO" id="GO:0008378">
    <property type="term" value="F:galactosyltransferase activity"/>
    <property type="evidence" value="ECO:0007669"/>
    <property type="project" value="TreeGrafter"/>
</dbReference>
<dbReference type="Gramene" id="CDP02618">
    <property type="protein sequence ID" value="CDP02618"/>
    <property type="gene ID" value="GSCOC_T00040063001"/>
</dbReference>
<accession>A0A068U4T5</accession>
<dbReference type="FunFam" id="3.90.550.10:FF:000101">
    <property type="entry name" value="Probable glycosyltransferase 5"/>
    <property type="match status" value="1"/>
</dbReference>
<reference evidence="13" key="1">
    <citation type="journal article" date="2014" name="Science">
        <title>The coffee genome provides insight into the convergent evolution of caffeine biosynthesis.</title>
        <authorList>
            <person name="Denoeud F."/>
            <person name="Carretero-Paulet L."/>
            <person name="Dereeper A."/>
            <person name="Droc G."/>
            <person name="Guyot R."/>
            <person name="Pietrella M."/>
            <person name="Zheng C."/>
            <person name="Alberti A."/>
            <person name="Anthony F."/>
            <person name="Aprea G."/>
            <person name="Aury J.M."/>
            <person name="Bento P."/>
            <person name="Bernard M."/>
            <person name="Bocs S."/>
            <person name="Campa C."/>
            <person name="Cenci A."/>
            <person name="Combes M.C."/>
            <person name="Crouzillat D."/>
            <person name="Da Silva C."/>
            <person name="Daddiego L."/>
            <person name="De Bellis F."/>
            <person name="Dussert S."/>
            <person name="Garsmeur O."/>
            <person name="Gayraud T."/>
            <person name="Guignon V."/>
            <person name="Jahn K."/>
            <person name="Jamilloux V."/>
            <person name="Joet T."/>
            <person name="Labadie K."/>
            <person name="Lan T."/>
            <person name="Leclercq J."/>
            <person name="Lepelley M."/>
            <person name="Leroy T."/>
            <person name="Li L.T."/>
            <person name="Librado P."/>
            <person name="Lopez L."/>
            <person name="Munoz A."/>
            <person name="Noel B."/>
            <person name="Pallavicini A."/>
            <person name="Perrotta G."/>
            <person name="Poncet V."/>
            <person name="Pot D."/>
            <person name="Priyono X."/>
            <person name="Rigoreau M."/>
            <person name="Rouard M."/>
            <person name="Rozas J."/>
            <person name="Tranchant-Dubreuil C."/>
            <person name="VanBuren R."/>
            <person name="Zhang Q."/>
            <person name="Andrade A.C."/>
            <person name="Argout X."/>
            <person name="Bertrand B."/>
            <person name="de Kochko A."/>
            <person name="Graziosi G."/>
            <person name="Henry R.J."/>
            <person name="Jayarama X."/>
            <person name="Ming R."/>
            <person name="Nagai C."/>
            <person name="Rounsley S."/>
            <person name="Sankoff D."/>
            <person name="Giuliano G."/>
            <person name="Albert V.A."/>
            <person name="Wincker P."/>
            <person name="Lashermes P."/>
        </authorList>
    </citation>
    <scope>NUCLEOTIDE SEQUENCE [LARGE SCALE GENOMIC DNA]</scope>
    <source>
        <strain evidence="13">cv. DH200-94</strain>
    </source>
</reference>
<evidence type="ECO:0000256" key="10">
    <source>
        <dbReference type="ARBA" id="ARBA00023180"/>
    </source>
</evidence>
<dbReference type="PhylomeDB" id="A0A068U4T5"/>
<organism evidence="12 13">
    <name type="scientific">Coffea canephora</name>
    <name type="common">Robusta coffee</name>
    <dbReference type="NCBI Taxonomy" id="49390"/>
    <lineage>
        <taxon>Eukaryota</taxon>
        <taxon>Viridiplantae</taxon>
        <taxon>Streptophyta</taxon>
        <taxon>Embryophyta</taxon>
        <taxon>Tracheophyta</taxon>
        <taxon>Spermatophyta</taxon>
        <taxon>Magnoliopsida</taxon>
        <taxon>eudicotyledons</taxon>
        <taxon>Gunneridae</taxon>
        <taxon>Pentapetalae</taxon>
        <taxon>asterids</taxon>
        <taxon>lamiids</taxon>
        <taxon>Gentianales</taxon>
        <taxon>Rubiaceae</taxon>
        <taxon>Ixoroideae</taxon>
        <taxon>Gardenieae complex</taxon>
        <taxon>Bertiereae - Coffeeae clade</taxon>
        <taxon>Coffeeae</taxon>
        <taxon>Coffea</taxon>
    </lineage>
</organism>
<keyword evidence="6" id="KW-0735">Signal-anchor</keyword>
<evidence type="ECO:0000256" key="2">
    <source>
        <dbReference type="ARBA" id="ARBA00005664"/>
    </source>
</evidence>
<comment type="subcellular location">
    <subcellularLocation>
        <location evidence="1">Golgi apparatus membrane</location>
        <topology evidence="1">Single-pass type II membrane protein</topology>
    </subcellularLocation>
</comment>
<dbReference type="Gene3D" id="3.90.550.10">
    <property type="entry name" value="Spore Coat Polysaccharide Biosynthesis Protein SpsA, Chain A"/>
    <property type="match status" value="1"/>
</dbReference>
<dbReference type="Proteomes" id="UP000295252">
    <property type="component" value="Chromosome IX"/>
</dbReference>
<evidence type="ECO:0000256" key="8">
    <source>
        <dbReference type="ARBA" id="ARBA00023034"/>
    </source>
</evidence>